<proteinExistence type="predicted"/>
<evidence type="ECO:0008006" key="4">
    <source>
        <dbReference type="Google" id="ProtNLM"/>
    </source>
</evidence>
<evidence type="ECO:0000256" key="1">
    <source>
        <dbReference type="SAM" id="Phobius"/>
    </source>
</evidence>
<protein>
    <recommendedName>
        <fullName evidence="4">Transmembrane protein</fullName>
    </recommendedName>
</protein>
<evidence type="ECO:0000313" key="3">
    <source>
        <dbReference type="Proteomes" id="UP000267049"/>
    </source>
</evidence>
<dbReference type="EMBL" id="RIBS01000001">
    <property type="protein sequence ID" value="RNF86474.1"/>
    <property type="molecule type" value="Genomic_DNA"/>
</dbReference>
<feature type="transmembrane region" description="Helical" evidence="1">
    <location>
        <begin position="143"/>
        <end position="166"/>
    </location>
</feature>
<keyword evidence="1" id="KW-0472">Membrane</keyword>
<organism evidence="2 3">
    <name type="scientific">Montanilutibacter psychrotolerans</name>
    <dbReference type="NCBI Taxonomy" id="1327343"/>
    <lineage>
        <taxon>Bacteria</taxon>
        <taxon>Pseudomonadati</taxon>
        <taxon>Pseudomonadota</taxon>
        <taxon>Gammaproteobacteria</taxon>
        <taxon>Lysobacterales</taxon>
        <taxon>Lysobacteraceae</taxon>
        <taxon>Montanilutibacter</taxon>
    </lineage>
</organism>
<keyword evidence="3" id="KW-1185">Reference proteome</keyword>
<dbReference type="RefSeq" id="WP_123086589.1">
    <property type="nucleotide sequence ID" value="NZ_RIBS01000001.1"/>
</dbReference>
<comment type="caution">
    <text evidence="2">The sequence shown here is derived from an EMBL/GenBank/DDBJ whole genome shotgun (WGS) entry which is preliminary data.</text>
</comment>
<name>A0A3M8T4S3_9GAMM</name>
<dbReference type="AlphaFoldDB" id="A0A3M8T4S3"/>
<sequence>MEIPAYWAEARLQHRDARRQVTVRRFGWSEVSLAEAEAHAHERACDALATVVSGTDSLKREPKVPYNGAIGLPIREEVLERLDGCVITRNSYGAHCLNTPNVLIADIDAALPVPGIHYVISLLGLLIGAGATCAGLDAWSPRVIVALVLASLVFFAPLTGLLHRLWVALHGGANRMALQRVERFVEARPDWRVRLYDTPMGMRLIAMHRVFDPLEDAVTDCFTRLKVDRLYALMCRNQRCFRARLTGKPWRMGIASHMRPRPGVWPVAPERMPMRQAWVADYEAAAGGFAACRFLKDIGGAPVDAAVRAVVDVHDRESRVESTLPLA</sequence>
<keyword evidence="1" id="KW-0812">Transmembrane</keyword>
<dbReference type="OrthoDB" id="877274at2"/>
<gene>
    <name evidence="2" type="ORF">EER27_03440</name>
</gene>
<keyword evidence="1" id="KW-1133">Transmembrane helix</keyword>
<accession>A0A3M8T4S3</accession>
<evidence type="ECO:0000313" key="2">
    <source>
        <dbReference type="EMBL" id="RNF86474.1"/>
    </source>
</evidence>
<dbReference type="Proteomes" id="UP000267049">
    <property type="component" value="Unassembled WGS sequence"/>
</dbReference>
<reference evidence="2 3" key="1">
    <citation type="submission" date="2018-11" db="EMBL/GenBank/DDBJ databases">
        <title>Lysobacter cryohumiis sp. nov., isolated from soil in the Tianshan Mountains, Xinjiang, China.</title>
        <authorList>
            <person name="Luo Y."/>
            <person name="Sheng H."/>
        </authorList>
    </citation>
    <scope>NUCLEOTIDE SEQUENCE [LARGE SCALE GENOMIC DNA]</scope>
    <source>
        <strain evidence="2 3">ZS60</strain>
    </source>
</reference>
<feature type="transmembrane region" description="Helical" evidence="1">
    <location>
        <begin position="116"/>
        <end position="136"/>
    </location>
</feature>